<evidence type="ECO:0000256" key="1">
    <source>
        <dbReference type="SAM" id="Coils"/>
    </source>
</evidence>
<dbReference type="InterPro" id="IPR036691">
    <property type="entry name" value="Endo/exonu/phosph_ase_sf"/>
</dbReference>
<reference evidence="4" key="1">
    <citation type="journal article" date="2023" name="Front. Mar. Sci.">
        <title>A new Merluccius polli reference genome to investigate the effects of global change in West African waters.</title>
        <authorList>
            <person name="Mateo J.L."/>
            <person name="Blanco-Fernandez C."/>
            <person name="Garcia-Vazquez E."/>
            <person name="Machado-Schiaffino G."/>
        </authorList>
    </citation>
    <scope>NUCLEOTIDE SEQUENCE</scope>
    <source>
        <strain evidence="4">C29</strain>
        <tissue evidence="4">Fin</tissue>
    </source>
</reference>
<accession>A0AA47M2T7</accession>
<name>A0AA47M2T7_MERPO</name>
<dbReference type="InterPro" id="IPR012337">
    <property type="entry name" value="RNaseH-like_sf"/>
</dbReference>
<dbReference type="Pfam" id="PF09004">
    <property type="entry name" value="ALKBH8_N"/>
    <property type="match status" value="1"/>
</dbReference>
<dbReference type="InterPro" id="IPR015095">
    <property type="entry name" value="AlkB_hom8_N"/>
</dbReference>
<keyword evidence="5" id="KW-1185">Reference proteome</keyword>
<dbReference type="PANTHER" id="PTHR47510:SF3">
    <property type="entry name" value="ENDO_EXONUCLEASE_PHOSPHATASE DOMAIN-CONTAINING PROTEIN"/>
    <property type="match status" value="1"/>
</dbReference>
<keyword evidence="1" id="KW-0175">Coiled coil</keyword>
<organism evidence="4 5">
    <name type="scientific">Merluccius polli</name>
    <name type="common">Benguela hake</name>
    <name type="synonym">Merluccius cadenati</name>
    <dbReference type="NCBI Taxonomy" id="89951"/>
    <lineage>
        <taxon>Eukaryota</taxon>
        <taxon>Metazoa</taxon>
        <taxon>Chordata</taxon>
        <taxon>Craniata</taxon>
        <taxon>Vertebrata</taxon>
        <taxon>Euteleostomi</taxon>
        <taxon>Actinopterygii</taxon>
        <taxon>Neopterygii</taxon>
        <taxon>Teleostei</taxon>
        <taxon>Neoteleostei</taxon>
        <taxon>Acanthomorphata</taxon>
        <taxon>Zeiogadaria</taxon>
        <taxon>Gadariae</taxon>
        <taxon>Gadiformes</taxon>
        <taxon>Gadoidei</taxon>
        <taxon>Merlucciidae</taxon>
        <taxon>Merluccius</taxon>
    </lineage>
</organism>
<feature type="domain" description="Alkylated DNA repair protein AlkB homologue 8 N-terminal" evidence="3">
    <location>
        <begin position="908"/>
        <end position="949"/>
    </location>
</feature>
<feature type="coiled-coil region" evidence="1">
    <location>
        <begin position="1248"/>
        <end position="1325"/>
    </location>
</feature>
<dbReference type="GO" id="GO:0003964">
    <property type="term" value="F:RNA-directed DNA polymerase activity"/>
    <property type="evidence" value="ECO:0007669"/>
    <property type="project" value="UniProtKB-KW"/>
</dbReference>
<dbReference type="PANTHER" id="PTHR47510">
    <property type="entry name" value="REVERSE TRANSCRIPTASE DOMAIN-CONTAINING PROTEIN"/>
    <property type="match status" value="1"/>
</dbReference>
<dbReference type="InterPro" id="IPR000477">
    <property type="entry name" value="RT_dom"/>
</dbReference>
<proteinExistence type="predicted"/>
<keyword evidence="4" id="KW-0808">Transferase</keyword>
<protein>
    <submittedName>
        <fullName evidence="4">RNA-directed DNA polymerase from transposon BS</fullName>
    </submittedName>
</protein>
<evidence type="ECO:0000313" key="5">
    <source>
        <dbReference type="Proteomes" id="UP001174136"/>
    </source>
</evidence>
<dbReference type="Proteomes" id="UP001174136">
    <property type="component" value="Unassembled WGS sequence"/>
</dbReference>
<keyword evidence="4" id="KW-0695">RNA-directed DNA polymerase</keyword>
<dbReference type="SUPFAM" id="SSF53098">
    <property type="entry name" value="Ribonuclease H-like"/>
    <property type="match status" value="1"/>
</dbReference>
<dbReference type="GO" id="GO:0016706">
    <property type="term" value="F:2-oxoglutarate-dependent dioxygenase activity"/>
    <property type="evidence" value="ECO:0007669"/>
    <property type="project" value="InterPro"/>
</dbReference>
<evidence type="ECO:0000313" key="4">
    <source>
        <dbReference type="EMBL" id="KAK0132643.1"/>
    </source>
</evidence>
<dbReference type="SUPFAM" id="SSF56672">
    <property type="entry name" value="DNA/RNA polymerases"/>
    <property type="match status" value="1"/>
</dbReference>
<sequence>MGKCKFAESWLDMPDFKEWLQPVEGNTKEAYCRMCKRINIVSMGIKALSAVKLPPAAAPEPNVTATTSAHSASSFSADIRVALGSTATLRAEVLWCLHTAEKHHSLNSSENLADVFRAILKDKSGYIIRFGLAPYFKQELINTINKAGQFILMYLGSQFLGHGKADDLLHHIKECVAKLNMRQLLFISMDGPNVNLKFADLLQTEHAELYGAHLVNVGSCGLHTLHDAVKAGFTMWQMDKLLRALHYLFHNVPARGEDFTAVTGSTSFPLPFCGHRWIENVPVAERAVKVWPMVRLYVGAVRQKKLPNPSTASYDTFFLAISRTFSHFLTNYRTDEPVLPFFANDLSELLKSWLHTDVPDHNVSTEGFHTLRADRDCMKSAKRKGGGLAVYVNNRWCNPGHITVKDRICSPDIELLAVGLRPYYLPPCDVIHSAIAGLQTAHPSALIIILGDFNFNHVSIKKTLPKFTQYVTCTTREEKTLDLLYANVKDAYTSTSLPPLGRSDHNLVLLTPCYVPLVKRLPVTTKTVRTWSEDCYEALQGCFEVTDWNVLCEPHGEDIDGLTECITDYIHFCVDGIVPVRTVRCYPNNKPWVTKDIKAILNQKKRAFREAKDGYRRKLVRKLQQNNMREVWSGMRTITGFRPTSSGVDGNVARANELNLFLNRRQLSKLPAGKTAGPDGVSPRVLRACTKQLCGVLHRVFNMSLSLQKVPVIWKMSCLVPVPKKPQPSGFSVYRPVALTSHIMKTLERLVLEQLRPMLTAMLVDPRLVSWIVDYLTGRPQYVRLRHCVSDAVVSNTGAPQGTVLSPFLFTLYTTDFSYQTKFSDDSAVVGCISKSEEAEYRAVVDNFVTWCEQNQLQLNTTKTKELVVDLRRSKKTPMTPVSILGHNVDIVEDSKYLEVFIDNKLDWTKNTEVLYKKGQSHLYFLRRLRSFNICRTMLRMFYESTVASAILFAVVCWGSRLRVADANRLNKLIRKASDVVGMELDTLTAVSDRRMLLKLRAILQYGSHPLHNALVIQRSSFSERLIAPKCTTERHRNILIKSLLWRFVKGELLQDTTPLKLTKIDVADEALQSKPGSRVGELSVLTFRKECMQGLVKIVQKVQEKSPLKIPVVRAIGCLDPRSMHRDAEGCLTKMKTVVRTMLQDKQLAGGVSAGRKNIGRARDEGFLYFQPLKERLDVFLHSALSKSYPELSKFSQSLLILSHGQAMVERGFSINKEVETCNIRRYRIYLEDERKKKHSATQDLKRKAVQEEIEDLRKKIMVLTEVCSSLQTDADELAEQAEGKSGTLMAQLITKSNTLRRRRKEKQNELVQTEKLLETKSNELRHMS</sequence>
<dbReference type="SUPFAM" id="SSF56219">
    <property type="entry name" value="DNase I-like"/>
    <property type="match status" value="1"/>
</dbReference>
<dbReference type="Pfam" id="PF00078">
    <property type="entry name" value="RVT_1"/>
    <property type="match status" value="1"/>
</dbReference>
<comment type="caution">
    <text evidence="4">The sequence shown here is derived from an EMBL/GenBank/DDBJ whole genome shotgun (WGS) entry which is preliminary data.</text>
</comment>
<evidence type="ECO:0000259" key="3">
    <source>
        <dbReference type="Pfam" id="PF09004"/>
    </source>
</evidence>
<dbReference type="EMBL" id="JAOPHQ010006257">
    <property type="protein sequence ID" value="KAK0132643.1"/>
    <property type="molecule type" value="Genomic_DNA"/>
</dbReference>
<feature type="domain" description="Reverse transcriptase" evidence="2">
    <location>
        <begin position="759"/>
        <end position="889"/>
    </location>
</feature>
<evidence type="ECO:0000259" key="2">
    <source>
        <dbReference type="Pfam" id="PF00078"/>
    </source>
</evidence>
<dbReference type="InterPro" id="IPR043502">
    <property type="entry name" value="DNA/RNA_pol_sf"/>
</dbReference>
<keyword evidence="4" id="KW-0548">Nucleotidyltransferase</keyword>
<dbReference type="GO" id="GO:0008168">
    <property type="term" value="F:methyltransferase activity"/>
    <property type="evidence" value="ECO:0007669"/>
    <property type="project" value="InterPro"/>
</dbReference>
<gene>
    <name evidence="4" type="primary">RTase_38</name>
    <name evidence="4" type="ORF">N1851_032511</name>
</gene>